<gene>
    <name evidence="3" type="ORF">DQQ10_08770</name>
</gene>
<name>A0A364Y477_9BACT</name>
<evidence type="ECO:0000256" key="2">
    <source>
        <dbReference type="SAM" id="Phobius"/>
    </source>
</evidence>
<dbReference type="PANTHER" id="PTHR10098">
    <property type="entry name" value="RAPSYN-RELATED"/>
    <property type="match status" value="1"/>
</dbReference>
<keyword evidence="2" id="KW-0812">Transmembrane</keyword>
<evidence type="ECO:0000256" key="1">
    <source>
        <dbReference type="PROSITE-ProRule" id="PRU00339"/>
    </source>
</evidence>
<dbReference type="Proteomes" id="UP000251889">
    <property type="component" value="Unassembled WGS sequence"/>
</dbReference>
<feature type="repeat" description="TPR" evidence="1">
    <location>
        <begin position="79"/>
        <end position="112"/>
    </location>
</feature>
<protein>
    <recommendedName>
        <fullName evidence="5">Tetratricopeptide repeat protein</fullName>
    </recommendedName>
</protein>
<feature type="transmembrane region" description="Helical" evidence="2">
    <location>
        <begin position="354"/>
        <end position="374"/>
    </location>
</feature>
<dbReference type="Gene3D" id="1.25.40.10">
    <property type="entry name" value="Tetratricopeptide repeat domain"/>
    <property type="match status" value="2"/>
</dbReference>
<organism evidence="3 4">
    <name type="scientific">Pseudochryseolinea flava</name>
    <dbReference type="NCBI Taxonomy" id="2059302"/>
    <lineage>
        <taxon>Bacteria</taxon>
        <taxon>Pseudomonadati</taxon>
        <taxon>Bacteroidota</taxon>
        <taxon>Cytophagia</taxon>
        <taxon>Cytophagales</taxon>
        <taxon>Fulvivirgaceae</taxon>
        <taxon>Pseudochryseolinea</taxon>
    </lineage>
</organism>
<evidence type="ECO:0000313" key="3">
    <source>
        <dbReference type="EMBL" id="RAW01732.1"/>
    </source>
</evidence>
<dbReference type="AlphaFoldDB" id="A0A364Y477"/>
<keyword evidence="2" id="KW-0472">Membrane</keyword>
<keyword evidence="1" id="KW-0802">TPR repeat</keyword>
<dbReference type="Pfam" id="PF13424">
    <property type="entry name" value="TPR_12"/>
    <property type="match status" value="2"/>
</dbReference>
<evidence type="ECO:0000313" key="4">
    <source>
        <dbReference type="Proteomes" id="UP000251889"/>
    </source>
</evidence>
<dbReference type="RefSeq" id="WP_112746472.1">
    <property type="nucleotide sequence ID" value="NZ_QMFY01000003.1"/>
</dbReference>
<keyword evidence="2" id="KW-1133">Transmembrane helix</keyword>
<dbReference type="Pfam" id="PF13181">
    <property type="entry name" value="TPR_8"/>
    <property type="match status" value="1"/>
</dbReference>
<comment type="caution">
    <text evidence="3">The sequence shown here is derived from an EMBL/GenBank/DDBJ whole genome shotgun (WGS) entry which is preliminary data.</text>
</comment>
<keyword evidence="4" id="KW-1185">Reference proteome</keyword>
<dbReference type="PROSITE" id="PS50293">
    <property type="entry name" value="TPR_REGION"/>
    <property type="match status" value="1"/>
</dbReference>
<dbReference type="EMBL" id="QMFY01000003">
    <property type="protein sequence ID" value="RAW01732.1"/>
    <property type="molecule type" value="Genomic_DNA"/>
</dbReference>
<feature type="repeat" description="TPR" evidence="1">
    <location>
        <begin position="197"/>
        <end position="230"/>
    </location>
</feature>
<accession>A0A364Y477</accession>
<dbReference type="InterPro" id="IPR011990">
    <property type="entry name" value="TPR-like_helical_dom_sf"/>
</dbReference>
<reference evidence="3 4" key="1">
    <citation type="submission" date="2018-06" db="EMBL/GenBank/DDBJ databases">
        <title>Chryseolinea flavus sp. nov., a member of the phylum Bacteroidetes isolated from soil.</title>
        <authorList>
            <person name="Li Y."/>
            <person name="Wang J."/>
        </authorList>
    </citation>
    <scope>NUCLEOTIDE SEQUENCE [LARGE SCALE GENOMIC DNA]</scope>
    <source>
        <strain evidence="3 4">SDU1-6</strain>
    </source>
</reference>
<proteinExistence type="predicted"/>
<evidence type="ECO:0008006" key="5">
    <source>
        <dbReference type="Google" id="ProtNLM"/>
    </source>
</evidence>
<dbReference type="OrthoDB" id="9780183at2"/>
<dbReference type="PROSITE" id="PS50005">
    <property type="entry name" value="TPR"/>
    <property type="match status" value="3"/>
</dbReference>
<dbReference type="SMART" id="SM00028">
    <property type="entry name" value="TPR"/>
    <property type="match status" value="5"/>
</dbReference>
<feature type="repeat" description="TPR" evidence="1">
    <location>
        <begin position="159"/>
        <end position="192"/>
    </location>
</feature>
<sequence length="394" mass="45084">MSLKQTFLILLLSISVSPIVGQNIDSLQAVLDTAKNDRKVKTLNELFRAHLKTEPVKAVGYTKEAYTLANEIGDKKGQAASLNNLGIAYRNQGALDKSLEYYINSLKIYTELDNKEGIATTKNNISNIYSIKKDYSQAMKYLEESYNLLLELDDKKRIIGSMNNLGNLYSEIQLYDKAMKFFSQASELSEKQDVKFADPLTNIGNIYFKQNNYERAVENYEKALALERNNDNKLGILNILTNLGITYARAKQPAQAQKYLDEALALCGDVQAYSFLPSIYKAIGENYATQNKWKEAYESQVRYDEAREKIYGEESSRNIAQMEMIMDFQEKEKELDMYKQKSEISSLELRNSRLFIVLIILSGLIVLGGFNFYYMNKRRVLKKKVDQKPGLGRT</sequence>
<dbReference type="SUPFAM" id="SSF48452">
    <property type="entry name" value="TPR-like"/>
    <property type="match status" value="2"/>
</dbReference>
<dbReference type="InterPro" id="IPR019734">
    <property type="entry name" value="TPR_rpt"/>
</dbReference>